<evidence type="ECO:0000313" key="2">
    <source>
        <dbReference type="EMBL" id="GAA4944612.1"/>
    </source>
</evidence>
<evidence type="ECO:0000313" key="3">
    <source>
        <dbReference type="Proteomes" id="UP001500466"/>
    </source>
</evidence>
<organism evidence="2 3">
    <name type="scientific">Yinghuangia aomiensis</name>
    <dbReference type="NCBI Taxonomy" id="676205"/>
    <lineage>
        <taxon>Bacteria</taxon>
        <taxon>Bacillati</taxon>
        <taxon>Actinomycetota</taxon>
        <taxon>Actinomycetes</taxon>
        <taxon>Kitasatosporales</taxon>
        <taxon>Streptomycetaceae</taxon>
        <taxon>Yinghuangia</taxon>
    </lineage>
</organism>
<evidence type="ECO:0000256" key="1">
    <source>
        <dbReference type="SAM" id="Phobius"/>
    </source>
</evidence>
<keyword evidence="1" id="KW-1133">Transmembrane helix</keyword>
<gene>
    <name evidence="2" type="ORF">GCM10023205_00230</name>
</gene>
<dbReference type="RefSeq" id="WP_345673108.1">
    <property type="nucleotide sequence ID" value="NZ_BAABHS010000001.1"/>
</dbReference>
<dbReference type="Proteomes" id="UP001500466">
    <property type="component" value="Unassembled WGS sequence"/>
</dbReference>
<sequence>MDRSYLLTPLVGFAVVAVLAAMLRWTFSRGHSLVARVPRQSTPDDYGLLVAIAEPADRAAGRRLCQVLVADGIRCTLVDTTEGLRLMVWPPDEEAAKSVLERHQG</sequence>
<accession>A0ABP9GM44</accession>
<proteinExistence type="predicted"/>
<dbReference type="EMBL" id="BAABHS010000001">
    <property type="protein sequence ID" value="GAA4944612.1"/>
    <property type="molecule type" value="Genomic_DNA"/>
</dbReference>
<keyword evidence="1" id="KW-0472">Membrane</keyword>
<protein>
    <submittedName>
        <fullName evidence="2">Uncharacterized protein</fullName>
    </submittedName>
</protein>
<comment type="caution">
    <text evidence="2">The sequence shown here is derived from an EMBL/GenBank/DDBJ whole genome shotgun (WGS) entry which is preliminary data.</text>
</comment>
<name>A0ABP9GM44_9ACTN</name>
<feature type="transmembrane region" description="Helical" evidence="1">
    <location>
        <begin position="6"/>
        <end position="27"/>
    </location>
</feature>
<keyword evidence="1" id="KW-0812">Transmembrane</keyword>
<reference evidence="3" key="1">
    <citation type="journal article" date="2019" name="Int. J. Syst. Evol. Microbiol.">
        <title>The Global Catalogue of Microorganisms (GCM) 10K type strain sequencing project: providing services to taxonomists for standard genome sequencing and annotation.</title>
        <authorList>
            <consortium name="The Broad Institute Genomics Platform"/>
            <consortium name="The Broad Institute Genome Sequencing Center for Infectious Disease"/>
            <person name="Wu L."/>
            <person name="Ma J."/>
        </authorList>
    </citation>
    <scope>NUCLEOTIDE SEQUENCE [LARGE SCALE GENOMIC DNA]</scope>
    <source>
        <strain evidence="3">JCM 17986</strain>
    </source>
</reference>
<keyword evidence="3" id="KW-1185">Reference proteome</keyword>